<reference evidence="2 3" key="1">
    <citation type="submission" date="2018-04" db="EMBL/GenBank/DDBJ databases">
        <title>Genomic Encyclopedia of Archaeal and Bacterial Type Strains, Phase II (KMG-II): from individual species to whole genera.</title>
        <authorList>
            <person name="Goeker M."/>
        </authorList>
    </citation>
    <scope>NUCLEOTIDE SEQUENCE [LARGE SCALE GENOMIC DNA]</scope>
    <source>
        <strain evidence="2 3">DSM 25731</strain>
    </source>
</reference>
<proteinExistence type="predicted"/>
<dbReference type="EMBL" id="QBKT01000003">
    <property type="protein sequence ID" value="PTX62209.1"/>
    <property type="molecule type" value="Genomic_DNA"/>
</dbReference>
<name>A0A2T6C1M6_9FLAO</name>
<gene>
    <name evidence="2" type="ORF">C8N46_103308</name>
</gene>
<keyword evidence="1" id="KW-1133">Transmembrane helix</keyword>
<dbReference type="AlphaFoldDB" id="A0A2T6C1M6"/>
<dbReference type="InterPro" id="IPR045749">
    <property type="entry name" value="DUF6090"/>
</dbReference>
<keyword evidence="1" id="KW-0812">Transmembrane</keyword>
<dbReference type="RefSeq" id="WP_108114417.1">
    <property type="nucleotide sequence ID" value="NZ_QBKT01000003.1"/>
</dbReference>
<dbReference type="Pfam" id="PF19578">
    <property type="entry name" value="DUF6090"/>
    <property type="match status" value="1"/>
</dbReference>
<dbReference type="Proteomes" id="UP000244090">
    <property type="component" value="Unassembled WGS sequence"/>
</dbReference>
<protein>
    <submittedName>
        <fullName evidence="2">Uncharacterized protein</fullName>
    </submittedName>
</protein>
<dbReference type="OrthoDB" id="821805at2"/>
<comment type="caution">
    <text evidence="2">The sequence shown here is derived from an EMBL/GenBank/DDBJ whole genome shotgun (WGS) entry which is preliminary data.</text>
</comment>
<sequence>MARFFRKFRLNSLSKSKIGKYVVYAIGEIVLVVIGILIAVGINNSRERSILEAKEQTYLKGLKEEFETSKRKLIQLMEVNERNYEGAKTILNYTNNPNENLSEKEFSELLSRSFSFDVYFNANNSLLNEMINSGSLKDISNDKLRKLLTNWEAILKDISKQEGELGEQRARVLDMFRTNANSIKTIFQLSTTSPETEFLQKENYVSNLNLLASLEFENNIMMFYLVSYSTSEAHYKPLLKELNSILDLINNEIQ</sequence>
<keyword evidence="1" id="KW-0472">Membrane</keyword>
<evidence type="ECO:0000313" key="2">
    <source>
        <dbReference type="EMBL" id="PTX62209.1"/>
    </source>
</evidence>
<feature type="transmembrane region" description="Helical" evidence="1">
    <location>
        <begin position="21"/>
        <end position="42"/>
    </location>
</feature>
<organism evidence="2 3">
    <name type="scientific">Kordia periserrulae</name>
    <dbReference type="NCBI Taxonomy" id="701523"/>
    <lineage>
        <taxon>Bacteria</taxon>
        <taxon>Pseudomonadati</taxon>
        <taxon>Bacteroidota</taxon>
        <taxon>Flavobacteriia</taxon>
        <taxon>Flavobacteriales</taxon>
        <taxon>Flavobacteriaceae</taxon>
        <taxon>Kordia</taxon>
    </lineage>
</organism>
<keyword evidence="3" id="KW-1185">Reference proteome</keyword>
<accession>A0A2T6C1M6</accession>
<evidence type="ECO:0000313" key="3">
    <source>
        <dbReference type="Proteomes" id="UP000244090"/>
    </source>
</evidence>
<evidence type="ECO:0000256" key="1">
    <source>
        <dbReference type="SAM" id="Phobius"/>
    </source>
</evidence>